<organism evidence="2 3">
    <name type="scientific">Xanthomonas codiaei</name>
    <dbReference type="NCBI Taxonomy" id="56463"/>
    <lineage>
        <taxon>Bacteria</taxon>
        <taxon>Pseudomonadati</taxon>
        <taxon>Pseudomonadota</taxon>
        <taxon>Gammaproteobacteria</taxon>
        <taxon>Lysobacterales</taxon>
        <taxon>Lysobacteraceae</taxon>
        <taxon>Xanthomonas</taxon>
    </lineage>
</organism>
<keyword evidence="3" id="KW-1185">Reference proteome</keyword>
<gene>
    <name evidence="2" type="ORF">ACI6Q5_08780</name>
</gene>
<dbReference type="Proteomes" id="UP001637990">
    <property type="component" value="Unassembled WGS sequence"/>
</dbReference>
<feature type="region of interest" description="Disordered" evidence="1">
    <location>
        <begin position="93"/>
        <end position="118"/>
    </location>
</feature>
<accession>A0ABW9ML41</accession>
<comment type="caution">
    <text evidence="2">The sequence shown here is derived from an EMBL/GenBank/DDBJ whole genome shotgun (WGS) entry which is preliminary data.</text>
</comment>
<evidence type="ECO:0000313" key="2">
    <source>
        <dbReference type="EMBL" id="MFO3705072.1"/>
    </source>
</evidence>
<evidence type="ECO:0000256" key="1">
    <source>
        <dbReference type="SAM" id="MobiDB-lite"/>
    </source>
</evidence>
<dbReference type="RefSeq" id="WP_146091962.1">
    <property type="nucleotide sequence ID" value="NZ_JBJGBS010000029.1"/>
</dbReference>
<protein>
    <submittedName>
        <fullName evidence="2">Uncharacterized protein</fullName>
    </submittedName>
</protein>
<dbReference type="EMBL" id="JBJGBS010000029">
    <property type="protein sequence ID" value="MFO3705072.1"/>
    <property type="molecule type" value="Genomic_DNA"/>
</dbReference>
<name>A0ABW9ML41_9XANT</name>
<sequence>MTGQQAGVWRAPAGNRLHDGVPDRVHQTGLRNIDPGKRLLHNASRTVRKFLQCLFLFTIDCRKIFRVAVEGGALQAKFAGIAVEQGRAVRLPSDAGDLWTDGGRDRGKAAARSGSCAS</sequence>
<reference evidence="2 3" key="1">
    <citation type="submission" date="2024-11" db="EMBL/GenBank/DDBJ databases">
        <title>Genome sequencing of Xanthomonas codiaei.</title>
        <authorList>
            <person name="Studholme D.J."/>
        </authorList>
    </citation>
    <scope>NUCLEOTIDE SEQUENCE [LARGE SCALE GENOMIC DNA]</scope>
    <source>
        <strain evidence="2 3">NCPPB 4350</strain>
    </source>
</reference>
<proteinExistence type="predicted"/>
<evidence type="ECO:0000313" key="3">
    <source>
        <dbReference type="Proteomes" id="UP001637990"/>
    </source>
</evidence>